<dbReference type="InterPro" id="IPR013216">
    <property type="entry name" value="Methyltransf_11"/>
</dbReference>
<reference evidence="3" key="1">
    <citation type="journal article" date="2019" name="Int. J. Syst. Evol. Microbiol.">
        <title>The Global Catalogue of Microorganisms (GCM) 10K type strain sequencing project: providing services to taxonomists for standard genome sequencing and annotation.</title>
        <authorList>
            <consortium name="The Broad Institute Genomics Platform"/>
            <consortium name="The Broad Institute Genome Sequencing Center for Infectious Disease"/>
            <person name="Wu L."/>
            <person name="Ma J."/>
        </authorList>
    </citation>
    <scope>NUCLEOTIDE SEQUENCE [LARGE SCALE GENOMIC DNA]</scope>
    <source>
        <strain evidence="3">JCM 17125</strain>
    </source>
</reference>
<dbReference type="Pfam" id="PF08241">
    <property type="entry name" value="Methyltransf_11"/>
    <property type="match status" value="1"/>
</dbReference>
<dbReference type="InterPro" id="IPR050508">
    <property type="entry name" value="Methyltransf_Superfamily"/>
</dbReference>
<dbReference type="RefSeq" id="WP_344949455.1">
    <property type="nucleotide sequence ID" value="NZ_BAABDC010000006.1"/>
</dbReference>
<feature type="domain" description="Methyltransferase type 11" evidence="1">
    <location>
        <begin position="49"/>
        <end position="142"/>
    </location>
</feature>
<evidence type="ECO:0000259" key="1">
    <source>
        <dbReference type="Pfam" id="PF08241"/>
    </source>
</evidence>
<dbReference type="GO" id="GO:0008168">
    <property type="term" value="F:methyltransferase activity"/>
    <property type="evidence" value="ECO:0007669"/>
    <property type="project" value="UniProtKB-KW"/>
</dbReference>
<organism evidence="2 3">
    <name type="scientific">Terrabacter ginsenosidimutans</name>
    <dbReference type="NCBI Taxonomy" id="490575"/>
    <lineage>
        <taxon>Bacteria</taxon>
        <taxon>Bacillati</taxon>
        <taxon>Actinomycetota</taxon>
        <taxon>Actinomycetes</taxon>
        <taxon>Micrococcales</taxon>
        <taxon>Intrasporangiaceae</taxon>
        <taxon>Terrabacter</taxon>
    </lineage>
</organism>
<sequence length="232" mass="25835">MSDESGIIPSPNIWETPDVYEVENRGVDRAHVIEDAMRAVLDWSGLDVVDVGCGTGYHLPFFARDARSVVGVEPHPPLASLAAQRISGMPSVSVREEGAAAIGVPDGSFDVAHARWAYFFGPGCEPGLAELERVIRPGGAAFVVDNDATRSTFGQWFRRALPGYDPRAVERFWQRQGWERERLDIRWDFDSRADFEAVVGIEFAPEHADLILSEHPDATGVDYAVNLWHRRF</sequence>
<dbReference type="SUPFAM" id="SSF53335">
    <property type="entry name" value="S-adenosyl-L-methionine-dependent methyltransferases"/>
    <property type="match status" value="1"/>
</dbReference>
<gene>
    <name evidence="2" type="ORF">GCM10022399_34700</name>
</gene>
<accession>A0ABP7E6U9</accession>
<dbReference type="CDD" id="cd02440">
    <property type="entry name" value="AdoMet_MTases"/>
    <property type="match status" value="1"/>
</dbReference>
<dbReference type="Proteomes" id="UP001501468">
    <property type="component" value="Unassembled WGS sequence"/>
</dbReference>
<keyword evidence="2" id="KW-0808">Transferase</keyword>
<dbReference type="GO" id="GO:0032259">
    <property type="term" value="P:methylation"/>
    <property type="evidence" value="ECO:0007669"/>
    <property type="project" value="UniProtKB-KW"/>
</dbReference>
<keyword evidence="3" id="KW-1185">Reference proteome</keyword>
<dbReference type="Gene3D" id="3.40.50.150">
    <property type="entry name" value="Vaccinia Virus protein VP39"/>
    <property type="match status" value="1"/>
</dbReference>
<dbReference type="EMBL" id="BAABDC010000006">
    <property type="protein sequence ID" value="GAA3715132.1"/>
    <property type="molecule type" value="Genomic_DNA"/>
</dbReference>
<evidence type="ECO:0000313" key="2">
    <source>
        <dbReference type="EMBL" id="GAA3715132.1"/>
    </source>
</evidence>
<proteinExistence type="predicted"/>
<protein>
    <submittedName>
        <fullName evidence="2">Class I SAM-dependent methyltransferase</fullName>
    </submittedName>
</protein>
<name>A0ABP7E6U9_9MICO</name>
<dbReference type="InterPro" id="IPR029063">
    <property type="entry name" value="SAM-dependent_MTases_sf"/>
</dbReference>
<evidence type="ECO:0000313" key="3">
    <source>
        <dbReference type="Proteomes" id="UP001501468"/>
    </source>
</evidence>
<comment type="caution">
    <text evidence="2">The sequence shown here is derived from an EMBL/GenBank/DDBJ whole genome shotgun (WGS) entry which is preliminary data.</text>
</comment>
<keyword evidence="2" id="KW-0489">Methyltransferase</keyword>
<dbReference type="PANTHER" id="PTHR42912">
    <property type="entry name" value="METHYLTRANSFERASE"/>
    <property type="match status" value="1"/>
</dbReference>